<dbReference type="SUPFAM" id="SSF109604">
    <property type="entry name" value="HD-domain/PDEase-like"/>
    <property type="match status" value="1"/>
</dbReference>
<organism evidence="2">
    <name type="scientific">marine sediment metagenome</name>
    <dbReference type="NCBI Taxonomy" id="412755"/>
    <lineage>
        <taxon>unclassified sequences</taxon>
        <taxon>metagenomes</taxon>
        <taxon>ecological metagenomes</taxon>
    </lineage>
</organism>
<accession>X1SQI2</accession>
<dbReference type="Gene3D" id="1.10.3210.10">
    <property type="entry name" value="Hypothetical protein af1432"/>
    <property type="match status" value="1"/>
</dbReference>
<sequence>MEIDELPKSMISTDDRFKRCINTIAETVKIKIWNSHTLIPHYTKHGIDHSERIIQYLGKLLEDFPTLLNQQERFVLLAAIFLHDIGNQMPKYVGIPIKSAYSFEELEKIRKNHHLSSCEAVKDSVKDSTELPLGLDVCKEYTEFIADLCKYHRKLDLKYLKDTHIAGYPLRL</sequence>
<dbReference type="Pfam" id="PF24391">
    <property type="entry name" value="HD-CE"/>
    <property type="match status" value="1"/>
</dbReference>
<proteinExistence type="predicted"/>
<dbReference type="InterPro" id="IPR056471">
    <property type="entry name" value="HD-CE"/>
</dbReference>
<gene>
    <name evidence="2" type="ORF">S12H4_19106</name>
</gene>
<comment type="caution">
    <text evidence="2">The sequence shown here is derived from an EMBL/GenBank/DDBJ whole genome shotgun (WGS) entry which is preliminary data.</text>
</comment>
<feature type="non-terminal residue" evidence="2">
    <location>
        <position position="172"/>
    </location>
</feature>
<evidence type="ECO:0000259" key="1">
    <source>
        <dbReference type="Pfam" id="PF24391"/>
    </source>
</evidence>
<name>X1SQI2_9ZZZZ</name>
<dbReference type="EMBL" id="BARW01009512">
    <property type="protein sequence ID" value="GAI81396.1"/>
    <property type="molecule type" value="Genomic_DNA"/>
</dbReference>
<feature type="domain" description="HD-CE" evidence="1">
    <location>
        <begin position="40"/>
        <end position="157"/>
    </location>
</feature>
<dbReference type="AlphaFoldDB" id="X1SQI2"/>
<evidence type="ECO:0000313" key="2">
    <source>
        <dbReference type="EMBL" id="GAI81396.1"/>
    </source>
</evidence>
<protein>
    <recommendedName>
        <fullName evidence="1">HD-CE domain-containing protein</fullName>
    </recommendedName>
</protein>
<reference evidence="2" key="1">
    <citation type="journal article" date="2014" name="Front. Microbiol.">
        <title>High frequency of phylogenetically diverse reductive dehalogenase-homologous genes in deep subseafloor sedimentary metagenomes.</title>
        <authorList>
            <person name="Kawai M."/>
            <person name="Futagami T."/>
            <person name="Toyoda A."/>
            <person name="Takaki Y."/>
            <person name="Nishi S."/>
            <person name="Hori S."/>
            <person name="Arai W."/>
            <person name="Tsubouchi T."/>
            <person name="Morono Y."/>
            <person name="Uchiyama I."/>
            <person name="Ito T."/>
            <person name="Fujiyama A."/>
            <person name="Inagaki F."/>
            <person name="Takami H."/>
        </authorList>
    </citation>
    <scope>NUCLEOTIDE SEQUENCE</scope>
    <source>
        <strain evidence="2">Expedition CK06-06</strain>
    </source>
</reference>